<evidence type="ECO:0000313" key="3">
    <source>
        <dbReference type="Proteomes" id="UP001140562"/>
    </source>
</evidence>
<organism evidence="2 3">
    <name type="scientific">Didymella glomerata</name>
    <dbReference type="NCBI Taxonomy" id="749621"/>
    <lineage>
        <taxon>Eukaryota</taxon>
        <taxon>Fungi</taxon>
        <taxon>Dikarya</taxon>
        <taxon>Ascomycota</taxon>
        <taxon>Pezizomycotina</taxon>
        <taxon>Dothideomycetes</taxon>
        <taxon>Pleosporomycetidae</taxon>
        <taxon>Pleosporales</taxon>
        <taxon>Pleosporineae</taxon>
        <taxon>Didymellaceae</taxon>
        <taxon>Didymella</taxon>
    </lineage>
</organism>
<gene>
    <name evidence="2" type="ORF">N0V87_007338</name>
</gene>
<reference evidence="2" key="1">
    <citation type="submission" date="2022-10" db="EMBL/GenBank/DDBJ databases">
        <title>Tapping the CABI collections for fungal endophytes: first genome assemblies for Collariella, Neodidymelliopsis, Ascochyta clinopodiicola, Didymella pomorum, Didymosphaeria variabile, Neocosmospora piperis and Neocucurbitaria cava.</title>
        <authorList>
            <person name="Hill R."/>
        </authorList>
    </citation>
    <scope>NUCLEOTIDE SEQUENCE</scope>
    <source>
        <strain evidence="2">IMI 360193</strain>
    </source>
</reference>
<feature type="region of interest" description="Disordered" evidence="1">
    <location>
        <begin position="1"/>
        <end position="92"/>
    </location>
</feature>
<feature type="compositionally biased region" description="Basic and acidic residues" evidence="1">
    <location>
        <begin position="165"/>
        <end position="206"/>
    </location>
</feature>
<dbReference type="EMBL" id="JAPEUV010000088">
    <property type="protein sequence ID" value="KAJ4333770.1"/>
    <property type="molecule type" value="Genomic_DNA"/>
</dbReference>
<sequence length="370" mass="40110">MSRSTTPEPQTHPNDLEPPHTSGADVAPNRGLPPRTPHAPGTPDLPSTPGSTMRVQRAPPPPSTPGHRRMASLPRTPGSSVLPCSSSPSSFTSIKVHTAKCSECDQRNLETMLRCPGCTFQLCKPCRDRREDAGRSLAHGNMMTPRVATPGTGGSVVRRKPTSSAKKEGGKEAVKGAQEGEAKSDRKEEVRVEEKVEERVNVEVKVPKGTKRMAKPTPKPKPKTKPKARESTPSDDSSNDDFAPDPGSPTASKRRRTLTSKTDGFADMPSPFLDAPGERGLKLPGKALDEMTTDELLAYHGVNTPQSPYKAHLLSRHEPVVSDPVIEIPEVVKRGFKPRPTAEEIQQNIQDKVREKMGLGKSMEENSGNE</sequence>
<evidence type="ECO:0000256" key="1">
    <source>
        <dbReference type="SAM" id="MobiDB-lite"/>
    </source>
</evidence>
<comment type="caution">
    <text evidence="2">The sequence shown here is derived from an EMBL/GenBank/DDBJ whole genome shotgun (WGS) entry which is preliminary data.</text>
</comment>
<dbReference type="AlphaFoldDB" id="A0A9W8WVC4"/>
<protein>
    <submittedName>
        <fullName evidence="2">Uncharacterized protein</fullName>
    </submittedName>
</protein>
<accession>A0A9W8WVC4</accession>
<dbReference type="OrthoDB" id="4755622at2759"/>
<dbReference type="Proteomes" id="UP001140562">
    <property type="component" value="Unassembled WGS sequence"/>
</dbReference>
<feature type="compositionally biased region" description="Low complexity" evidence="1">
    <location>
        <begin position="77"/>
        <end position="92"/>
    </location>
</feature>
<proteinExistence type="predicted"/>
<feature type="compositionally biased region" description="Polar residues" evidence="1">
    <location>
        <begin position="1"/>
        <end position="13"/>
    </location>
</feature>
<name>A0A9W8WVC4_9PLEO</name>
<evidence type="ECO:0000313" key="2">
    <source>
        <dbReference type="EMBL" id="KAJ4333770.1"/>
    </source>
</evidence>
<feature type="region of interest" description="Disordered" evidence="1">
    <location>
        <begin position="141"/>
        <end position="284"/>
    </location>
</feature>
<keyword evidence="3" id="KW-1185">Reference proteome</keyword>
<feature type="compositionally biased region" description="Basic residues" evidence="1">
    <location>
        <begin position="208"/>
        <end position="226"/>
    </location>
</feature>